<dbReference type="Proteomes" id="UP000232149">
    <property type="component" value="Unassembled WGS sequence"/>
</dbReference>
<feature type="transmembrane region" description="Helical" evidence="1">
    <location>
        <begin position="169"/>
        <end position="189"/>
    </location>
</feature>
<feature type="transmembrane region" description="Helical" evidence="1">
    <location>
        <begin position="210"/>
        <end position="228"/>
    </location>
</feature>
<gene>
    <name evidence="2" type="ORF">CH376_22770</name>
</gene>
<evidence type="ECO:0008006" key="4">
    <source>
        <dbReference type="Google" id="ProtNLM"/>
    </source>
</evidence>
<organism evidence="2 3">
    <name type="scientific">Leptospira adleri</name>
    <dbReference type="NCBI Taxonomy" id="2023186"/>
    <lineage>
        <taxon>Bacteria</taxon>
        <taxon>Pseudomonadati</taxon>
        <taxon>Spirochaetota</taxon>
        <taxon>Spirochaetia</taxon>
        <taxon>Leptospirales</taxon>
        <taxon>Leptospiraceae</taxon>
        <taxon>Leptospira</taxon>
    </lineage>
</organism>
<keyword evidence="1" id="KW-1133">Transmembrane helix</keyword>
<dbReference type="RefSeq" id="WP_100788482.1">
    <property type="nucleotide sequence ID" value="NZ_NPDU01000110.1"/>
</dbReference>
<evidence type="ECO:0000313" key="3">
    <source>
        <dbReference type="Proteomes" id="UP000232149"/>
    </source>
</evidence>
<protein>
    <recommendedName>
        <fullName evidence="4">Yip1 domain-containing protein</fullName>
    </recommendedName>
</protein>
<sequence length="230" mass="27264">MQLLEKIKQLTSDNLIKREIIKTFQFHLRPEKIKEIQDREFFTITLKTHLIFLTLYIVTNFLLSLLNLSYLVEYSEIMRGFLIEGKISLFMYLLNSFPYNIFFFALSLVIFELFVSVCSYLTVRIFGEKDASFLKCLSLTISSNFYVLLSLFPILILFSLMPNSAKRDIFYMVLFLGFVSLFLIAGFVLQSISYFRMVKTVFQQNNGRAFLTWFSPFLILLIFFLWIYRP</sequence>
<accession>A0ABX4NSG8</accession>
<keyword evidence="1" id="KW-0812">Transmembrane</keyword>
<keyword evidence="3" id="KW-1185">Reference proteome</keyword>
<name>A0ABX4NSG8_9LEPT</name>
<feature type="transmembrane region" description="Helical" evidence="1">
    <location>
        <begin position="50"/>
        <end position="72"/>
    </location>
</feature>
<evidence type="ECO:0000313" key="2">
    <source>
        <dbReference type="EMBL" id="PJZ59625.1"/>
    </source>
</evidence>
<keyword evidence="1" id="KW-0472">Membrane</keyword>
<comment type="caution">
    <text evidence="2">The sequence shown here is derived from an EMBL/GenBank/DDBJ whole genome shotgun (WGS) entry which is preliminary data.</text>
</comment>
<dbReference type="EMBL" id="NPDU01000110">
    <property type="protein sequence ID" value="PJZ59625.1"/>
    <property type="molecule type" value="Genomic_DNA"/>
</dbReference>
<feature type="transmembrane region" description="Helical" evidence="1">
    <location>
        <begin position="101"/>
        <end position="123"/>
    </location>
</feature>
<proteinExistence type="predicted"/>
<evidence type="ECO:0000256" key="1">
    <source>
        <dbReference type="SAM" id="Phobius"/>
    </source>
</evidence>
<feature type="transmembrane region" description="Helical" evidence="1">
    <location>
        <begin position="144"/>
        <end position="163"/>
    </location>
</feature>
<reference evidence="2 3" key="1">
    <citation type="submission" date="2017-07" db="EMBL/GenBank/DDBJ databases">
        <title>Leptospira spp. isolated from tropical soils.</title>
        <authorList>
            <person name="Thibeaux R."/>
            <person name="Iraola G."/>
            <person name="Ferres I."/>
            <person name="Bierque E."/>
            <person name="Girault D."/>
            <person name="Soupe-Gilbert M.-E."/>
            <person name="Picardeau M."/>
            <person name="Goarant C."/>
        </authorList>
    </citation>
    <scope>NUCLEOTIDE SEQUENCE [LARGE SCALE GENOMIC DNA]</scope>
    <source>
        <strain evidence="2 3">FH2-B-D1</strain>
    </source>
</reference>